<dbReference type="InterPro" id="IPR003126">
    <property type="entry name" value="Znf_UBR"/>
</dbReference>
<comment type="pathway">
    <text evidence="9">Protein modification; protein ubiquitination.</text>
</comment>
<dbReference type="Gene3D" id="1.10.10.2670">
    <property type="entry name" value="E3 ubiquitin-protein ligase"/>
    <property type="match status" value="1"/>
</dbReference>
<organism evidence="12 13">
    <name type="scientific">Trichoglossum hirsutum</name>
    <dbReference type="NCBI Taxonomy" id="265104"/>
    <lineage>
        <taxon>Eukaryota</taxon>
        <taxon>Fungi</taxon>
        <taxon>Dikarya</taxon>
        <taxon>Ascomycota</taxon>
        <taxon>Pezizomycotina</taxon>
        <taxon>Geoglossomycetes</taxon>
        <taxon>Geoglossales</taxon>
        <taxon>Geoglossaceae</taxon>
        <taxon>Trichoglossum</taxon>
    </lineage>
</organism>
<dbReference type="GO" id="GO:0008270">
    <property type="term" value="F:zinc ion binding"/>
    <property type="evidence" value="ECO:0007669"/>
    <property type="project" value="UniProtKB-UniRule"/>
</dbReference>
<feature type="region of interest" description="Disordered" evidence="10">
    <location>
        <begin position="359"/>
        <end position="380"/>
    </location>
</feature>
<evidence type="ECO:0000256" key="7">
    <source>
        <dbReference type="ARBA" id="ARBA00046341"/>
    </source>
</evidence>
<dbReference type="SUPFAM" id="SSF46785">
    <property type="entry name" value="Winged helix' DNA-binding domain"/>
    <property type="match status" value="1"/>
</dbReference>
<keyword evidence="6 9" id="KW-0862">Zinc</keyword>
<comment type="catalytic activity">
    <reaction evidence="1 9">
        <text>S-ubiquitinyl-[E2 ubiquitin-conjugating enzyme]-L-cysteine + [acceptor protein]-L-lysine = [E2 ubiquitin-conjugating enzyme]-L-cysteine + N(6)-ubiquitinyl-[acceptor protein]-L-lysine.</text>
        <dbReference type="EC" id="2.3.2.27"/>
    </reaction>
</comment>
<dbReference type="Pfam" id="PF18995">
    <property type="entry name" value="PRT6_C"/>
    <property type="match status" value="1"/>
</dbReference>
<dbReference type="FunFam" id="2.10.110.30:FF:000001">
    <property type="entry name" value="E3 ubiquitin-protein ligase UBR2 isoform 1"/>
    <property type="match status" value="1"/>
</dbReference>
<dbReference type="Proteomes" id="UP000750711">
    <property type="component" value="Unassembled WGS sequence"/>
</dbReference>
<comment type="function">
    <text evidence="9">Ubiquitin ligase protein which is a component of the N-end rule pathway. Recognizes and binds to proteins bearing specific N-terminal residues that are destabilizing according to the N-end rule, leading to their ubiquitination and subsequent degradation.</text>
</comment>
<dbReference type="InterPro" id="IPR044046">
    <property type="entry name" value="E3_ligase_UBR-like_C"/>
</dbReference>
<dbReference type="CDD" id="cd19673">
    <property type="entry name" value="UBR-box_UBR3"/>
    <property type="match status" value="1"/>
</dbReference>
<evidence type="ECO:0000256" key="9">
    <source>
        <dbReference type="RuleBase" id="RU366018"/>
    </source>
</evidence>
<keyword evidence="3 9" id="KW-0479">Metal-binding</keyword>
<dbReference type="Pfam" id="PF02617">
    <property type="entry name" value="ClpS"/>
    <property type="match status" value="1"/>
</dbReference>
<feature type="zinc finger region" description="UBR-type" evidence="8">
    <location>
        <begin position="84"/>
        <end position="156"/>
    </location>
</feature>
<keyword evidence="4 9" id="KW-0863">Zinc-finger</keyword>
<feature type="compositionally biased region" description="Basic and acidic residues" evidence="10">
    <location>
        <begin position="370"/>
        <end position="380"/>
    </location>
</feature>
<evidence type="ECO:0000256" key="4">
    <source>
        <dbReference type="ARBA" id="ARBA00022771"/>
    </source>
</evidence>
<dbReference type="InterPro" id="IPR039164">
    <property type="entry name" value="UBR1-like"/>
</dbReference>
<dbReference type="SMART" id="SM00396">
    <property type="entry name" value="ZnF_UBR1"/>
    <property type="match status" value="1"/>
</dbReference>
<dbReference type="CDD" id="cd16482">
    <property type="entry name" value="RING-H2_UBR1-like"/>
    <property type="match status" value="1"/>
</dbReference>
<evidence type="ECO:0000313" key="13">
    <source>
        <dbReference type="Proteomes" id="UP000750711"/>
    </source>
</evidence>
<dbReference type="InterPro" id="IPR036390">
    <property type="entry name" value="WH_DNA-bd_sf"/>
</dbReference>
<dbReference type="Pfam" id="PF02207">
    <property type="entry name" value="zf-UBR"/>
    <property type="match status" value="1"/>
</dbReference>
<dbReference type="GO" id="GO:0071596">
    <property type="term" value="P:ubiquitin-dependent protein catabolic process via the N-end rule pathway"/>
    <property type="evidence" value="ECO:0007669"/>
    <property type="project" value="UniProtKB-UniRule"/>
</dbReference>
<sequence length="2124" mass="239807">MSPQEQQLCQLLSDLPRKHKNHYTPAAERALLEGLFWSLARGQYDNMRLLFPRGPPTKDTEKWALREAQGAVEGAEYSAAARGKPCGHIFKSGEATYRCKTCTVDDTCVLCCKCFESSDHSGHMVFVNISPGNSGCCDCGDPEAWKIPVKCAIHTELPGQLKDGSGKAREPPPLPDDLLEGIRMTIGRAIDYLCDVISCSPEQLRLPKTEGSVRDDERTSRLTPTYYLGGDESEANPEFALILWNDEKHTVTEVQDQVARACKRSRNFGKEKANETHDIGRSIVQHSADVGELLRVSKIIEQIKVTVTIRSARDTFREQMCGTIIEWLGDIAGCSVGSDHNVLRQTICEEVLKPWRTGSGASNAEIGRNGIDDHEKEDSTAQRRLEEVQTAIFAQMLEAERNGGNGGNNNPDLNDNDDDDMDLDILMPPTDDDGDVEMRTADDETEVLEATFAGYPPPPPPPPIVARRRGLDALAASTAGPGAIVVPRNAYGRAFTSFKIPRTPGNKYQPGHPLLPPKHWIEKPAGYVAIGWVPQYENHWQRVRLDWLILFDLRMWKKARIDLRDLYISTVVAIPQFKRILGLRFAGLYTTLAQLYLIADREPDHSIINLSLQMLTTPSITEEVVERENFLTNLIAILYTFLTTRQVGHPHEVNPTATLAFDAGSLTNRRMYHFFMDMRYLFGSEQVQEKLRREERYMLQFLDLVKLGQGICPNVRAIGDHVEYETDAWISASLITRELNRLVRQFAESFKWRGGEESSAVFRAIRCAAKAAIRSSIGVERRRFSQSEVREEVKFKDLGGFEFDVDRGGEMNSYKVVKFVVEKKPISFHHALHYTLSWLIDSGKSMSQLQLTDLLRSAAREVRMDPVAMMDISSTKNLRDDDMLFAMYDFPLRVCAWLAQMKAVMWVRNGLSLRHQWQTYRGISQRDVTHNRDIFLMQAAVVSCEPSRILASMIDRYGMDDWMKGNYEVRTGYDEGQVIDVAEEFIHFMIILLSDRISLLPIEEEPRPQILAMKRDIAHVLCFKPLSFSELCGRIADKFQEQEEFQEILEAMTTYRPPEGLSDSGTFELKPEFLEEIDPYIAHYSKNQREESESAYRTRMSKLAGKPASEIVFEPKLRPIRKGAFTNLAAFTRTRLFAQVIYYSLKYPLVAKSLHTIPDSRLEAFLQVVLHLTLLAIAEDNTEEADDQRDVPSFANFAINIASRKGEEDVRSTVLVLQRLSTLEEYKACHPKIDLILKRLRAKRPIAFTSVIGPQTEKMECDTPVNSGEELERKKRLALERQAKVMAQFQQQQQNFLNNQDMNDWPDDDDDDVADTLSLSGSRAEEQRKVWKYPTGTCILCQEETNDAKLYGTFALITDSNVLRQTDLKDSDYIMEVASTPTSLDRSAEEIRPFGVAGKNKEVVRKLDSNGTLVTSERQGLGKGFPPAQVRRGLVSTGCGHMMHYSCFEVYYQTTQRRQAHQIARNHPERTARGEFVCPLCKALGNAFLPVIWRGKEESYPNVVQTQPQFDKWLVTQIGPVVTGSEKAPEGGSGQSKSIVQYQHTFISYGSKTIIPPIATKFEHLVKPSAHGSLQPTSPAGAQQGPSFLSVEALLHQQSGAQASPGEPLITELVNTYKRLRDTIKSNRFPSRYDYPPGPLGSFEELTYCDTLARTLGFSVSAVEIAQRGVGSDPGSTLLDKISQQVLTHLRILSETVFSYISIGGLRGGGTNKTVAEFSDMHKRQLHQLFRGHPQIFPNPISAAESKQLEPLLTQDLFIFFTECATCLVPALEIDVHHILRLCYLAEIVKTVLSLFNEPGLIRRLQLPDEDYARLLSDQHRDTYTHEQIELFRSFVGWVIDQVDEGKVYMDFRSQHAKSEVTTEVLGFLRTLISRYALPFLRKSVILLHTCYGVDFPNTGLTDLDDNEVDRLTRALNLPSIDEIFESVVGHGEGSAVIQSIANGWARHWVWSYEGKRRAQHITGALSLSHPTIPELVGLPKNFDTLVEEAMKRRCPNTGKELGDPSVCLFCGDIFCSQALCCSRNDLGGCNQHLAKCGRDVGIFINIRKCMILYLHNHNGSWVVAPYLDKHGEVDPCLRRNRQLFLNQRRYDALLRSSWLQHGIPSIISRKMEADINNGGWETI</sequence>
<dbReference type="InterPro" id="IPR042065">
    <property type="entry name" value="E3_ELL-like"/>
</dbReference>
<feature type="region of interest" description="Disordered" evidence="10">
    <location>
        <begin position="400"/>
        <end position="420"/>
    </location>
</feature>
<proteinExistence type="inferred from homology"/>
<dbReference type="PANTHER" id="PTHR21497:SF24">
    <property type="entry name" value="E3 UBIQUITIN-PROTEIN LIGASE UBR1"/>
    <property type="match status" value="1"/>
</dbReference>
<dbReference type="GO" id="GO:0061630">
    <property type="term" value="F:ubiquitin protein ligase activity"/>
    <property type="evidence" value="ECO:0007669"/>
    <property type="project" value="UniProtKB-UniRule"/>
</dbReference>
<evidence type="ECO:0000256" key="3">
    <source>
        <dbReference type="ARBA" id="ARBA00022723"/>
    </source>
</evidence>
<dbReference type="PROSITE" id="PS51157">
    <property type="entry name" value="ZF_UBR"/>
    <property type="match status" value="1"/>
</dbReference>
<evidence type="ECO:0000256" key="2">
    <source>
        <dbReference type="ARBA" id="ARBA00022679"/>
    </source>
</evidence>
<accession>A0A9P8LBF3</accession>
<keyword evidence="5 9" id="KW-0833">Ubl conjugation pathway</keyword>
<evidence type="ECO:0000259" key="11">
    <source>
        <dbReference type="PROSITE" id="PS51157"/>
    </source>
</evidence>
<dbReference type="InterPro" id="IPR055194">
    <property type="entry name" value="UBR1-like_WH"/>
</dbReference>
<dbReference type="Gene3D" id="2.10.110.30">
    <property type="match status" value="1"/>
</dbReference>
<dbReference type="GO" id="GO:0005737">
    <property type="term" value="C:cytoplasm"/>
    <property type="evidence" value="ECO:0007669"/>
    <property type="project" value="TreeGrafter"/>
</dbReference>
<keyword evidence="13" id="KW-1185">Reference proteome</keyword>
<comment type="similarity">
    <text evidence="7 9">Belongs to the E3 ubiquitin-protein ligase UBR1-like family.</text>
</comment>
<keyword evidence="2 9" id="KW-0808">Transferase</keyword>
<feature type="domain" description="UBR-type" evidence="11">
    <location>
        <begin position="84"/>
        <end position="156"/>
    </location>
</feature>
<protein>
    <recommendedName>
        <fullName evidence="9">E3 ubiquitin-protein ligase</fullName>
        <ecNumber evidence="9">2.3.2.27</ecNumber>
    </recommendedName>
</protein>
<evidence type="ECO:0000313" key="12">
    <source>
        <dbReference type="EMBL" id="KAH0559158.1"/>
    </source>
</evidence>
<comment type="caution">
    <text evidence="12">The sequence shown here is derived from an EMBL/GenBank/DDBJ whole genome shotgun (WGS) entry which is preliminary data.</text>
</comment>
<dbReference type="GO" id="GO:0000151">
    <property type="term" value="C:ubiquitin ligase complex"/>
    <property type="evidence" value="ECO:0007669"/>
    <property type="project" value="TreeGrafter"/>
</dbReference>
<evidence type="ECO:0000256" key="5">
    <source>
        <dbReference type="ARBA" id="ARBA00022786"/>
    </source>
</evidence>
<evidence type="ECO:0000256" key="8">
    <source>
        <dbReference type="PROSITE-ProRule" id="PRU00508"/>
    </source>
</evidence>
<gene>
    <name evidence="12" type="ORF">GP486_004303</name>
</gene>
<dbReference type="EMBL" id="JAGHQM010000662">
    <property type="protein sequence ID" value="KAH0559158.1"/>
    <property type="molecule type" value="Genomic_DNA"/>
</dbReference>
<name>A0A9P8LBF3_9PEZI</name>
<evidence type="ECO:0000256" key="6">
    <source>
        <dbReference type="ARBA" id="ARBA00022833"/>
    </source>
</evidence>
<reference evidence="12" key="1">
    <citation type="submission" date="2021-03" db="EMBL/GenBank/DDBJ databases">
        <title>Comparative genomics and phylogenomic investigation of the class Geoglossomycetes provide insights into ecological specialization and systematics.</title>
        <authorList>
            <person name="Melie T."/>
            <person name="Pirro S."/>
            <person name="Miller A.N."/>
            <person name="Quandt A."/>
        </authorList>
    </citation>
    <scope>NUCLEOTIDE SEQUENCE</scope>
    <source>
        <strain evidence="12">CAQ_001_2017</strain>
    </source>
</reference>
<dbReference type="EC" id="2.3.2.27" evidence="9"/>
<dbReference type="PANTHER" id="PTHR21497">
    <property type="entry name" value="UBIQUITIN LIGASE E3 ALPHA-RELATED"/>
    <property type="match status" value="1"/>
</dbReference>
<evidence type="ECO:0000256" key="10">
    <source>
        <dbReference type="SAM" id="MobiDB-lite"/>
    </source>
</evidence>
<evidence type="ECO:0000256" key="1">
    <source>
        <dbReference type="ARBA" id="ARBA00000900"/>
    </source>
</evidence>
<dbReference type="GO" id="GO:0016567">
    <property type="term" value="P:protein ubiquitination"/>
    <property type="evidence" value="ECO:0007669"/>
    <property type="project" value="UniProtKB-UniRule"/>
</dbReference>
<dbReference type="InterPro" id="IPR003769">
    <property type="entry name" value="ClpS_core"/>
</dbReference>
<dbReference type="Pfam" id="PF22960">
    <property type="entry name" value="WHD_UBR1"/>
    <property type="match status" value="1"/>
</dbReference>